<evidence type="ECO:0000313" key="2">
    <source>
        <dbReference type="Proteomes" id="UP001056120"/>
    </source>
</evidence>
<proteinExistence type="predicted"/>
<comment type="caution">
    <text evidence="1">The sequence shown here is derived from an EMBL/GenBank/DDBJ whole genome shotgun (WGS) entry which is preliminary data.</text>
</comment>
<sequence>MAIVQSNKMIAICHYGGEFETNEDGSVSYGGRETYAVIDDNMHLTDFKQEIAEAIGSAVDGMLLKYFLPGDKKNLITVSKDEDFNQMVNFYKGSDELEVFIMKESSPVKPASRLQKRPAETQVAAILPPDLGSPNIIPPNEAIGIETTNGIANDLIHDHAREQLLDSFLKAIDMHSMKLLRLEKRLSCQGSNSIAFLAIGLNAHNNLRRSFQIFLDRRGW</sequence>
<reference evidence="2" key="1">
    <citation type="journal article" date="2022" name="Mol. Ecol. Resour.">
        <title>The genomes of chicory, endive, great burdock and yacon provide insights into Asteraceae palaeo-polyploidization history and plant inulin production.</title>
        <authorList>
            <person name="Fan W."/>
            <person name="Wang S."/>
            <person name="Wang H."/>
            <person name="Wang A."/>
            <person name="Jiang F."/>
            <person name="Liu H."/>
            <person name="Zhao H."/>
            <person name="Xu D."/>
            <person name="Zhang Y."/>
        </authorList>
    </citation>
    <scope>NUCLEOTIDE SEQUENCE [LARGE SCALE GENOMIC DNA]</scope>
    <source>
        <strain evidence="2">cv. Yunnan</strain>
    </source>
</reference>
<reference evidence="1 2" key="2">
    <citation type="journal article" date="2022" name="Mol. Ecol. Resour.">
        <title>The genomes of chicory, endive, great burdock and yacon provide insights into Asteraceae paleo-polyploidization history and plant inulin production.</title>
        <authorList>
            <person name="Fan W."/>
            <person name="Wang S."/>
            <person name="Wang H."/>
            <person name="Wang A."/>
            <person name="Jiang F."/>
            <person name="Liu H."/>
            <person name="Zhao H."/>
            <person name="Xu D."/>
            <person name="Zhang Y."/>
        </authorList>
    </citation>
    <scope>NUCLEOTIDE SEQUENCE [LARGE SCALE GENOMIC DNA]</scope>
    <source>
        <strain evidence="2">cv. Yunnan</strain>
        <tissue evidence="1">Leaves</tissue>
    </source>
</reference>
<name>A0ACB9JE71_9ASTR</name>
<gene>
    <name evidence="1" type="ORF">L1987_12273</name>
</gene>
<accession>A0ACB9JE71</accession>
<dbReference type="Proteomes" id="UP001056120">
    <property type="component" value="Linkage Group LG04"/>
</dbReference>
<dbReference type="EMBL" id="CM042021">
    <property type="protein sequence ID" value="KAI3818466.1"/>
    <property type="molecule type" value="Genomic_DNA"/>
</dbReference>
<protein>
    <submittedName>
        <fullName evidence="1">Uncharacterized protein</fullName>
    </submittedName>
</protein>
<organism evidence="1 2">
    <name type="scientific">Smallanthus sonchifolius</name>
    <dbReference type="NCBI Taxonomy" id="185202"/>
    <lineage>
        <taxon>Eukaryota</taxon>
        <taxon>Viridiplantae</taxon>
        <taxon>Streptophyta</taxon>
        <taxon>Embryophyta</taxon>
        <taxon>Tracheophyta</taxon>
        <taxon>Spermatophyta</taxon>
        <taxon>Magnoliopsida</taxon>
        <taxon>eudicotyledons</taxon>
        <taxon>Gunneridae</taxon>
        <taxon>Pentapetalae</taxon>
        <taxon>asterids</taxon>
        <taxon>campanulids</taxon>
        <taxon>Asterales</taxon>
        <taxon>Asteraceae</taxon>
        <taxon>Asteroideae</taxon>
        <taxon>Heliantheae alliance</taxon>
        <taxon>Millerieae</taxon>
        <taxon>Smallanthus</taxon>
    </lineage>
</organism>
<evidence type="ECO:0000313" key="1">
    <source>
        <dbReference type="EMBL" id="KAI3818466.1"/>
    </source>
</evidence>
<keyword evidence="2" id="KW-1185">Reference proteome</keyword>